<reference evidence="1" key="1">
    <citation type="submission" date="2022-05" db="EMBL/GenBank/DDBJ databases">
        <title>Chromosome-level genome of Chaenocephalus aceratus.</title>
        <authorList>
            <person name="Park H."/>
        </authorList>
    </citation>
    <scope>NUCLEOTIDE SEQUENCE</scope>
    <source>
        <strain evidence="1">KU_202001</strain>
    </source>
</reference>
<keyword evidence="2" id="KW-1185">Reference proteome</keyword>
<dbReference type="Proteomes" id="UP001057452">
    <property type="component" value="Chromosome 13"/>
</dbReference>
<feature type="non-terminal residue" evidence="1">
    <location>
        <position position="205"/>
    </location>
</feature>
<evidence type="ECO:0000313" key="2">
    <source>
        <dbReference type="Proteomes" id="UP001057452"/>
    </source>
</evidence>
<comment type="caution">
    <text evidence="1">The sequence shown here is derived from an EMBL/GenBank/DDBJ whole genome shotgun (WGS) entry which is preliminary data.</text>
</comment>
<name>A0ACB9WNY3_CHAAC</name>
<evidence type="ECO:0000313" key="1">
    <source>
        <dbReference type="EMBL" id="KAI4815149.1"/>
    </source>
</evidence>
<feature type="non-terminal residue" evidence="1">
    <location>
        <position position="1"/>
    </location>
</feature>
<sequence>KCSLRKSLPQHHHPCAKGFAHPDARHISTVLKQRKSSPYCGCLTTAVNTQRGEKRLKFTSYSQLIGRSRHILYANATVLSTQGACRETGGVNGVDALQGGRDDNGMGEAGRWGLLMMRQSTATPIWGFNTLFQSCYHRLNRCVYAEVEPRRCRRNYGGAPGPGMKDEQGSVTSGGVTVCDRGPTKHTHHLWLPAPRWWRRACDIL</sequence>
<organism evidence="1 2">
    <name type="scientific">Chaenocephalus aceratus</name>
    <name type="common">Blackfin icefish</name>
    <name type="synonym">Chaenichthys aceratus</name>
    <dbReference type="NCBI Taxonomy" id="36190"/>
    <lineage>
        <taxon>Eukaryota</taxon>
        <taxon>Metazoa</taxon>
        <taxon>Chordata</taxon>
        <taxon>Craniata</taxon>
        <taxon>Vertebrata</taxon>
        <taxon>Euteleostomi</taxon>
        <taxon>Actinopterygii</taxon>
        <taxon>Neopterygii</taxon>
        <taxon>Teleostei</taxon>
        <taxon>Neoteleostei</taxon>
        <taxon>Acanthomorphata</taxon>
        <taxon>Eupercaria</taxon>
        <taxon>Perciformes</taxon>
        <taxon>Notothenioidei</taxon>
        <taxon>Channichthyidae</taxon>
        <taxon>Chaenocephalus</taxon>
    </lineage>
</organism>
<proteinExistence type="predicted"/>
<gene>
    <name evidence="1" type="ORF">KUCAC02_005311</name>
</gene>
<accession>A0ACB9WNY3</accession>
<dbReference type="EMBL" id="CM043797">
    <property type="protein sequence ID" value="KAI4815149.1"/>
    <property type="molecule type" value="Genomic_DNA"/>
</dbReference>
<protein>
    <submittedName>
        <fullName evidence="1">Uncharacterized protein</fullName>
    </submittedName>
</protein>